<evidence type="ECO:0000313" key="2">
    <source>
        <dbReference type="EMBL" id="SPF45744.1"/>
    </source>
</evidence>
<gene>
    <name evidence="2" type="ORF">SBA1_600047</name>
</gene>
<protein>
    <submittedName>
        <fullName evidence="2">Uncharacterized protein</fullName>
    </submittedName>
</protein>
<feature type="region of interest" description="Disordered" evidence="1">
    <location>
        <begin position="26"/>
        <end position="58"/>
    </location>
</feature>
<dbReference type="AlphaFoldDB" id="A0A2U3L1D7"/>
<organism evidence="2 3">
    <name type="scientific">Candidatus Sulfotelmatobacter kueseliae</name>
    <dbReference type="NCBI Taxonomy" id="2042962"/>
    <lineage>
        <taxon>Bacteria</taxon>
        <taxon>Pseudomonadati</taxon>
        <taxon>Acidobacteriota</taxon>
        <taxon>Terriglobia</taxon>
        <taxon>Terriglobales</taxon>
        <taxon>Candidatus Korobacteraceae</taxon>
        <taxon>Candidatus Sulfotelmatobacter</taxon>
    </lineage>
</organism>
<evidence type="ECO:0000313" key="3">
    <source>
        <dbReference type="Proteomes" id="UP000238701"/>
    </source>
</evidence>
<dbReference type="EMBL" id="OMOD01000156">
    <property type="protein sequence ID" value="SPF45744.1"/>
    <property type="molecule type" value="Genomic_DNA"/>
</dbReference>
<dbReference type="Proteomes" id="UP000238701">
    <property type="component" value="Unassembled WGS sequence"/>
</dbReference>
<proteinExistence type="predicted"/>
<sequence>MATLQLPEKPSNATEIGAMVGAAIRPHTQESHAPQTGKNRELLNCTAPRTRTRRPVST</sequence>
<name>A0A2U3L1D7_9BACT</name>
<reference evidence="3" key="1">
    <citation type="submission" date="2018-02" db="EMBL/GenBank/DDBJ databases">
        <authorList>
            <person name="Hausmann B."/>
        </authorList>
    </citation>
    <scope>NUCLEOTIDE SEQUENCE [LARGE SCALE GENOMIC DNA]</scope>
    <source>
        <strain evidence="3">Peat soil MAG SbA1</strain>
    </source>
</reference>
<accession>A0A2U3L1D7</accession>
<evidence type="ECO:0000256" key="1">
    <source>
        <dbReference type="SAM" id="MobiDB-lite"/>
    </source>
</evidence>